<dbReference type="EMBL" id="BPLR01019699">
    <property type="protein sequence ID" value="GIX70770.1"/>
    <property type="molecule type" value="Genomic_DNA"/>
</dbReference>
<protein>
    <submittedName>
        <fullName evidence="1">Uncharacterized protein</fullName>
    </submittedName>
</protein>
<reference evidence="1 2" key="1">
    <citation type="submission" date="2021-06" db="EMBL/GenBank/DDBJ databases">
        <title>Caerostris extrusa draft genome.</title>
        <authorList>
            <person name="Kono N."/>
            <person name="Arakawa K."/>
        </authorList>
    </citation>
    <scope>NUCLEOTIDE SEQUENCE [LARGE SCALE GENOMIC DNA]</scope>
</reference>
<name>A0AAV4MG08_CAEEX</name>
<gene>
    <name evidence="1" type="ORF">CEXT_304051</name>
</gene>
<dbReference type="Proteomes" id="UP001054945">
    <property type="component" value="Unassembled WGS sequence"/>
</dbReference>
<comment type="caution">
    <text evidence="1">The sequence shown here is derived from an EMBL/GenBank/DDBJ whole genome shotgun (WGS) entry which is preliminary data.</text>
</comment>
<organism evidence="1 2">
    <name type="scientific">Caerostris extrusa</name>
    <name type="common">Bark spider</name>
    <name type="synonym">Caerostris bankana</name>
    <dbReference type="NCBI Taxonomy" id="172846"/>
    <lineage>
        <taxon>Eukaryota</taxon>
        <taxon>Metazoa</taxon>
        <taxon>Ecdysozoa</taxon>
        <taxon>Arthropoda</taxon>
        <taxon>Chelicerata</taxon>
        <taxon>Arachnida</taxon>
        <taxon>Araneae</taxon>
        <taxon>Araneomorphae</taxon>
        <taxon>Entelegynae</taxon>
        <taxon>Araneoidea</taxon>
        <taxon>Araneidae</taxon>
        <taxon>Caerostris</taxon>
    </lineage>
</organism>
<dbReference type="AlphaFoldDB" id="A0AAV4MG08"/>
<evidence type="ECO:0000313" key="1">
    <source>
        <dbReference type="EMBL" id="GIX70770.1"/>
    </source>
</evidence>
<evidence type="ECO:0000313" key="2">
    <source>
        <dbReference type="Proteomes" id="UP001054945"/>
    </source>
</evidence>
<sequence>MDYQLFEKTSELGKLPPVRIVIDLRPLYLKLILCTASTIVLSSSLLNKDVECLNAKRSSTQFVSLDTESVRNDPEVPIVEIMAGICIGSSRLLPKNFRTISLSNLTRINYKNKSHWARHYAAVN</sequence>
<proteinExistence type="predicted"/>
<accession>A0AAV4MG08</accession>
<keyword evidence="2" id="KW-1185">Reference proteome</keyword>